<dbReference type="PANTHER" id="PTHR46796:SF7">
    <property type="entry name" value="ARAC FAMILY TRANSCRIPTIONAL REGULATOR"/>
    <property type="match status" value="1"/>
</dbReference>
<evidence type="ECO:0000313" key="7">
    <source>
        <dbReference type="Proteomes" id="UP000048926"/>
    </source>
</evidence>
<dbReference type="InterPro" id="IPR018060">
    <property type="entry name" value="HTH_AraC"/>
</dbReference>
<evidence type="ECO:0000256" key="2">
    <source>
        <dbReference type="ARBA" id="ARBA00023125"/>
    </source>
</evidence>
<dbReference type="GO" id="GO:0003700">
    <property type="term" value="F:DNA-binding transcription factor activity"/>
    <property type="evidence" value="ECO:0007669"/>
    <property type="project" value="InterPro"/>
</dbReference>
<keyword evidence="2" id="KW-0238">DNA-binding</keyword>
<dbReference type="InterPro" id="IPR020449">
    <property type="entry name" value="Tscrpt_reg_AraC-type_HTH"/>
</dbReference>
<dbReference type="SUPFAM" id="SSF46689">
    <property type="entry name" value="Homeodomain-like"/>
    <property type="match status" value="2"/>
</dbReference>
<dbReference type="InterPro" id="IPR050204">
    <property type="entry name" value="AraC_XylS_family_regulators"/>
</dbReference>
<dbReference type="AlphaFoldDB" id="A0A0M6YA05"/>
<feature type="compositionally biased region" description="Low complexity" evidence="4">
    <location>
        <begin position="11"/>
        <end position="29"/>
    </location>
</feature>
<dbReference type="InterPro" id="IPR032783">
    <property type="entry name" value="AraC_lig"/>
</dbReference>
<dbReference type="GO" id="GO:0043565">
    <property type="term" value="F:sequence-specific DNA binding"/>
    <property type="evidence" value="ECO:0007669"/>
    <property type="project" value="InterPro"/>
</dbReference>
<feature type="domain" description="HTH araC/xylS-type" evidence="5">
    <location>
        <begin position="257"/>
        <end position="355"/>
    </location>
</feature>
<keyword evidence="7" id="KW-1185">Reference proteome</keyword>
<organism evidence="6 7">
    <name type="scientific">Roseibium aggregatum</name>
    <dbReference type="NCBI Taxonomy" id="187304"/>
    <lineage>
        <taxon>Bacteria</taxon>
        <taxon>Pseudomonadati</taxon>
        <taxon>Pseudomonadota</taxon>
        <taxon>Alphaproteobacteria</taxon>
        <taxon>Hyphomicrobiales</taxon>
        <taxon>Stappiaceae</taxon>
        <taxon>Roseibium</taxon>
    </lineage>
</organism>
<dbReference type="PANTHER" id="PTHR46796">
    <property type="entry name" value="HTH-TYPE TRANSCRIPTIONAL ACTIVATOR RHAS-RELATED"/>
    <property type="match status" value="1"/>
</dbReference>
<dbReference type="InterPro" id="IPR018062">
    <property type="entry name" value="HTH_AraC-typ_CS"/>
</dbReference>
<feature type="region of interest" description="Disordered" evidence="4">
    <location>
        <begin position="1"/>
        <end position="35"/>
    </location>
</feature>
<keyword evidence="1" id="KW-0805">Transcription regulation</keyword>
<evidence type="ECO:0000313" key="6">
    <source>
        <dbReference type="EMBL" id="CTQ46259.1"/>
    </source>
</evidence>
<gene>
    <name evidence="6" type="primary">yesS</name>
    <name evidence="6" type="ORF">LAL4801_04717</name>
</gene>
<dbReference type="SMART" id="SM00342">
    <property type="entry name" value="HTH_ARAC"/>
    <property type="match status" value="1"/>
</dbReference>
<evidence type="ECO:0000259" key="5">
    <source>
        <dbReference type="PROSITE" id="PS01124"/>
    </source>
</evidence>
<dbReference type="SUPFAM" id="SSF51182">
    <property type="entry name" value="RmlC-like cupins"/>
    <property type="match status" value="1"/>
</dbReference>
<keyword evidence="3" id="KW-0804">Transcription</keyword>
<evidence type="ECO:0000256" key="4">
    <source>
        <dbReference type="SAM" id="MobiDB-lite"/>
    </source>
</evidence>
<reference evidence="7" key="1">
    <citation type="submission" date="2015-07" db="EMBL/GenBank/DDBJ databases">
        <authorList>
            <person name="Rodrigo-Torres Lidia"/>
            <person name="Arahal R.David."/>
        </authorList>
    </citation>
    <scope>NUCLEOTIDE SEQUENCE [LARGE SCALE GENOMIC DNA]</scope>
    <source>
        <strain evidence="7">CECT 4801</strain>
    </source>
</reference>
<dbReference type="Gene3D" id="1.10.10.60">
    <property type="entry name" value="Homeodomain-like"/>
    <property type="match status" value="2"/>
</dbReference>
<protein>
    <submittedName>
        <fullName evidence="6">HTH-type transcriptional regulator YesS</fullName>
    </submittedName>
</protein>
<dbReference type="Proteomes" id="UP000048926">
    <property type="component" value="Unassembled WGS sequence"/>
</dbReference>
<dbReference type="InterPro" id="IPR011051">
    <property type="entry name" value="RmlC_Cupin_sf"/>
</dbReference>
<dbReference type="PROSITE" id="PS01124">
    <property type="entry name" value="HTH_ARAC_FAMILY_2"/>
    <property type="match status" value="1"/>
</dbReference>
<evidence type="ECO:0000256" key="1">
    <source>
        <dbReference type="ARBA" id="ARBA00023015"/>
    </source>
</evidence>
<dbReference type="EMBL" id="CXST01000003">
    <property type="protein sequence ID" value="CTQ46259.1"/>
    <property type="molecule type" value="Genomic_DNA"/>
</dbReference>
<dbReference type="Pfam" id="PF12833">
    <property type="entry name" value="HTH_18"/>
    <property type="match status" value="1"/>
</dbReference>
<dbReference type="InterPro" id="IPR009057">
    <property type="entry name" value="Homeodomain-like_sf"/>
</dbReference>
<dbReference type="PRINTS" id="PR00032">
    <property type="entry name" value="HTHARAC"/>
</dbReference>
<name>A0A0M6YA05_9HYPH</name>
<evidence type="ECO:0000256" key="3">
    <source>
        <dbReference type="ARBA" id="ARBA00023163"/>
    </source>
</evidence>
<proteinExistence type="predicted"/>
<accession>A0A0M6YA05</accession>
<dbReference type="PROSITE" id="PS00041">
    <property type="entry name" value="HTH_ARAC_FAMILY_1"/>
    <property type="match status" value="1"/>
</dbReference>
<sequence length="356" mass="38526">MLNSDMSRLHAPPSASSAPASARETATPAGSGPAQDPLADVLNLVRLTGALMFLVDASDPWCVDIPHTNAYRAILADPGQHVLSYHVVLEGSGLASIPGEAPIRFNRGDVLVFPQGDGYRMESAAGTPPEFSAEEVVDFFENLTAGRLPSIVPEGGGGDPRALFLCGFLSCDARPFNPLLARLERRLLVSPSERTDDSLQRLIDITRTEIQSDQPGSRSVRLHLCELIFIETLRRHVLSQAPASEGWLGALTDPVAGAAITAIHADPASDWTLERLARQINTSRTVLTERFAGKMGQGPMQYVTSWRLQLAARQLRDSRSSIAEIAWSVGYRSEAAFSRAFKKMAGMSPGAWRRIG</sequence>
<dbReference type="Pfam" id="PF12852">
    <property type="entry name" value="Cupin_6"/>
    <property type="match status" value="1"/>
</dbReference>